<sequence>MPETLCQQAIERVMTYLRDDGVELDAETCRQVLRLVDGAMTEGDGPDLPARCIELVPDYFNLPGMDIPAPIPPLMRGHLGYYPHD</sequence>
<evidence type="ECO:0000313" key="1">
    <source>
        <dbReference type="EMBL" id="ARM84014.1"/>
    </source>
</evidence>
<evidence type="ECO:0000313" key="2">
    <source>
        <dbReference type="EMBL" id="SFL45975.1"/>
    </source>
</evidence>
<dbReference type="STRING" id="1420917.AU15_15490"/>
<reference evidence="2 4" key="1">
    <citation type="submission" date="2016-10" db="EMBL/GenBank/DDBJ databases">
        <authorList>
            <person name="Varghese N."/>
            <person name="Submissions S."/>
        </authorList>
    </citation>
    <scope>NUCLEOTIDE SEQUENCE [LARGE SCALE GENOMIC DNA]</scope>
    <source>
        <strain evidence="2 4">DSM 26291</strain>
    </source>
</reference>
<organism evidence="1 3">
    <name type="scientific">Marinobacter salarius</name>
    <dbReference type="NCBI Taxonomy" id="1420917"/>
    <lineage>
        <taxon>Bacteria</taxon>
        <taxon>Pseudomonadati</taxon>
        <taxon>Pseudomonadota</taxon>
        <taxon>Gammaproteobacteria</taxon>
        <taxon>Pseudomonadales</taxon>
        <taxon>Marinobacteraceae</taxon>
        <taxon>Marinobacter</taxon>
    </lineage>
</organism>
<dbReference type="EMBL" id="FOTV01000002">
    <property type="protein sequence ID" value="SFL45975.1"/>
    <property type="molecule type" value="Genomic_DNA"/>
</dbReference>
<evidence type="ECO:0000313" key="4">
    <source>
        <dbReference type="Proteomes" id="UP000199211"/>
    </source>
</evidence>
<accession>A0A1W6K9C1</accession>
<dbReference type="EMBL" id="CP020931">
    <property type="protein sequence ID" value="ARM84014.1"/>
    <property type="molecule type" value="Genomic_DNA"/>
</dbReference>
<proteinExistence type="predicted"/>
<gene>
    <name evidence="1" type="ORF">MARSALSMR5_01937</name>
    <name evidence="2" type="ORF">SAMN04487868_10280</name>
</gene>
<name>A0A1W6K9C1_9GAMM</name>
<evidence type="ECO:0000313" key="3">
    <source>
        <dbReference type="Proteomes" id="UP000193100"/>
    </source>
</evidence>
<protein>
    <submittedName>
        <fullName evidence="1">Uncharacterized protein</fullName>
    </submittedName>
</protein>
<dbReference type="Proteomes" id="UP000199211">
    <property type="component" value="Unassembled WGS sequence"/>
</dbReference>
<dbReference type="Proteomes" id="UP000193100">
    <property type="component" value="Chromosome"/>
</dbReference>
<reference evidence="1 3" key="2">
    <citation type="submission" date="2017-04" db="EMBL/GenBank/DDBJ databases">
        <title>Genome Sequence of Marinobacter salarius strain SMR5 Isolated from a culture of the Diatom Skeletonema marinoi.</title>
        <authorList>
            <person name="Topel M."/>
            <person name="Pinder M.I.M."/>
            <person name="Johansson O.N."/>
            <person name="Kourtchenko O."/>
            <person name="Godhe A."/>
            <person name="Clarke A.K."/>
        </authorList>
    </citation>
    <scope>NUCLEOTIDE SEQUENCE [LARGE SCALE GENOMIC DNA]</scope>
    <source>
        <strain evidence="1 3">SMR5</strain>
    </source>
</reference>
<accession>A0A1I4HUX8</accession>
<dbReference type="AlphaFoldDB" id="A0A1W6K9C1"/>
<keyword evidence="4" id="KW-1185">Reference proteome</keyword>
<dbReference type="GeneID" id="77255889"/>
<dbReference type="RefSeq" id="WP_036205395.1">
    <property type="nucleotide sequence ID" value="NZ_CP020931.1"/>
</dbReference>